<comment type="catalytic activity">
    <reaction evidence="11">
        <text>L-threonyl-[protein] + ATP = O-phospho-L-threonyl-[protein] + ADP + H(+)</text>
        <dbReference type="Rhea" id="RHEA:46608"/>
        <dbReference type="Rhea" id="RHEA-COMP:11060"/>
        <dbReference type="Rhea" id="RHEA-COMP:11605"/>
        <dbReference type="ChEBI" id="CHEBI:15378"/>
        <dbReference type="ChEBI" id="CHEBI:30013"/>
        <dbReference type="ChEBI" id="CHEBI:30616"/>
        <dbReference type="ChEBI" id="CHEBI:61977"/>
        <dbReference type="ChEBI" id="CHEBI:456216"/>
        <dbReference type="EC" id="2.7.11.1"/>
    </reaction>
</comment>
<evidence type="ECO:0000256" key="1">
    <source>
        <dbReference type="ARBA" id="ARBA00004496"/>
    </source>
</evidence>
<evidence type="ECO:0000256" key="4">
    <source>
        <dbReference type="ARBA" id="ARBA00022490"/>
    </source>
</evidence>
<dbReference type="GO" id="GO:0043068">
    <property type="term" value="P:positive regulation of programmed cell death"/>
    <property type="evidence" value="ECO:0007669"/>
    <property type="project" value="UniProtKB-ARBA"/>
</dbReference>
<evidence type="ECO:0000256" key="8">
    <source>
        <dbReference type="ARBA" id="ARBA00022741"/>
    </source>
</evidence>
<evidence type="ECO:0000259" key="15">
    <source>
        <dbReference type="PROSITE" id="PS50011"/>
    </source>
</evidence>
<dbReference type="OrthoDB" id="8693905at2759"/>
<dbReference type="Gene3D" id="4.10.170.10">
    <property type="entry name" value="p53-like tetramerisation domain"/>
    <property type="match status" value="1"/>
</dbReference>
<evidence type="ECO:0000256" key="13">
    <source>
        <dbReference type="PROSITE-ProRule" id="PRU10141"/>
    </source>
</evidence>
<dbReference type="GO" id="GO:0016477">
    <property type="term" value="P:cell migration"/>
    <property type="evidence" value="ECO:0007669"/>
    <property type="project" value="UniProtKB-ARBA"/>
</dbReference>
<evidence type="ECO:0000256" key="5">
    <source>
        <dbReference type="ARBA" id="ARBA00022527"/>
    </source>
</evidence>
<evidence type="ECO:0000256" key="11">
    <source>
        <dbReference type="ARBA" id="ARBA00047899"/>
    </source>
</evidence>
<evidence type="ECO:0000256" key="2">
    <source>
        <dbReference type="ARBA" id="ARBA00008874"/>
    </source>
</evidence>
<gene>
    <name evidence="17" type="ORF">BEMITA_LOCUS5752</name>
</gene>
<dbReference type="Pfam" id="PF00069">
    <property type="entry name" value="Pkinase"/>
    <property type="match status" value="1"/>
</dbReference>
<keyword evidence="18" id="KW-1185">Reference proteome</keyword>
<dbReference type="InterPro" id="IPR017441">
    <property type="entry name" value="Protein_kinase_ATP_BS"/>
</dbReference>
<dbReference type="InterPro" id="IPR011009">
    <property type="entry name" value="Kinase-like_dom_sf"/>
</dbReference>
<evidence type="ECO:0000256" key="7">
    <source>
        <dbReference type="ARBA" id="ARBA00022679"/>
    </source>
</evidence>
<dbReference type="CDD" id="cd21889">
    <property type="entry name" value="SARAH_Hpo"/>
    <property type="match status" value="1"/>
</dbReference>
<feature type="binding site" evidence="13">
    <location>
        <position position="63"/>
    </location>
    <ligand>
        <name>ATP</name>
        <dbReference type="ChEBI" id="CHEBI:30616"/>
    </ligand>
</feature>
<dbReference type="GO" id="GO:0051239">
    <property type="term" value="P:regulation of multicellular organismal process"/>
    <property type="evidence" value="ECO:0007669"/>
    <property type="project" value="UniProtKB-ARBA"/>
</dbReference>
<evidence type="ECO:0000313" key="18">
    <source>
        <dbReference type="Proteomes" id="UP001152759"/>
    </source>
</evidence>
<evidence type="ECO:0000256" key="9">
    <source>
        <dbReference type="ARBA" id="ARBA00022777"/>
    </source>
</evidence>
<dbReference type="PANTHER" id="PTHR48012:SF10">
    <property type="entry name" value="FI20177P1"/>
    <property type="match status" value="1"/>
</dbReference>
<dbReference type="AlphaFoldDB" id="A0A9P0C9A1"/>
<dbReference type="InterPro" id="IPR036674">
    <property type="entry name" value="p53_tetramer_sf"/>
</dbReference>
<comment type="similarity">
    <text evidence="2">Belongs to the protein kinase superfamily. STE Ser/Thr protein kinase family. STE20 subfamily.</text>
</comment>
<evidence type="ECO:0000256" key="10">
    <source>
        <dbReference type="ARBA" id="ARBA00022840"/>
    </source>
</evidence>
<dbReference type="Proteomes" id="UP001152759">
    <property type="component" value="Chromosome 3"/>
</dbReference>
<evidence type="ECO:0000313" key="17">
    <source>
        <dbReference type="EMBL" id="CAH0768656.1"/>
    </source>
</evidence>
<dbReference type="InterPro" id="IPR011524">
    <property type="entry name" value="SARAH_dom"/>
</dbReference>
<dbReference type="FunFam" id="3.30.200.20:FF:000040">
    <property type="entry name" value="Dual specificity mitogen-activated protein kinase kinase"/>
    <property type="match status" value="1"/>
</dbReference>
<dbReference type="PANTHER" id="PTHR48012">
    <property type="entry name" value="STERILE20-LIKE KINASE, ISOFORM B-RELATED"/>
    <property type="match status" value="1"/>
</dbReference>
<sequence>MVFLEAADSSTMSSKSELKKLSEESLTRQPEEVFDIICKLGEGSYGSVYKALHKESGQVLAIKQVPVDTDLQEIIKEISIMQQCDSPYVVKYYGSYFKNTDLWIVMEYCGAGSVSDIMRLRKKTLSEDEIATILSDTLKGLEYLHLRRKIHRDIKAGNILLNSEGHAKLADFGVAGQLTDTMAKRNTVIGTPFWMAPEVIQEIGYDCVADMWSLGITALEMAEGKPPYGDIHPMRAIFMIPTKPPPSFREPDQWSPEFIDFVSQCLIKNPEERATASQMLQHEFIGNAKASTILSTMIQEAREIRENQSLRNNVAAMQGKSNLVEEDDTDSKTLVPDSGTLINEKGGTLVKGSTLAEELGTMVINSDTDDESTMKRHDTGPGESGKKYRPLFLDHFDKKESKTINDNGAMDTLTSPISLKQQLINDVNNTNVAPHQQSQEEKQRVLVAISGQTAGSQMLRSAHHLPPPLPPENQPKFQNVFVDGDFEFLKFLSYDDLQQRMSSLDAEMEREIDELRRRYQTKRQPILDAMDQKKKRQQNF</sequence>
<dbReference type="FunFam" id="4.10.170.10:FF:000002">
    <property type="entry name" value="serine/threonine-protein kinase 3"/>
    <property type="match status" value="1"/>
</dbReference>
<dbReference type="SUPFAM" id="SSF56112">
    <property type="entry name" value="Protein kinase-like (PK-like)"/>
    <property type="match status" value="1"/>
</dbReference>
<dbReference type="PROSITE" id="PS50011">
    <property type="entry name" value="PROTEIN_KINASE_DOM"/>
    <property type="match status" value="1"/>
</dbReference>
<keyword evidence="5" id="KW-0723">Serine/threonine-protein kinase</keyword>
<feature type="domain" description="Protein kinase" evidence="15">
    <location>
        <begin position="34"/>
        <end position="285"/>
    </location>
</feature>
<dbReference type="GO" id="GO:0051262">
    <property type="term" value="P:protein tetramerization"/>
    <property type="evidence" value="ECO:0007669"/>
    <property type="project" value="InterPro"/>
</dbReference>
<feature type="domain" description="SARAH" evidence="16">
    <location>
        <begin position="486"/>
        <end position="533"/>
    </location>
</feature>
<dbReference type="PROSITE" id="PS00107">
    <property type="entry name" value="PROTEIN_KINASE_ATP"/>
    <property type="match status" value="1"/>
</dbReference>
<keyword evidence="6" id="KW-0597">Phosphoprotein</keyword>
<reference evidence="17" key="1">
    <citation type="submission" date="2021-12" db="EMBL/GenBank/DDBJ databases">
        <authorList>
            <person name="King R."/>
        </authorList>
    </citation>
    <scope>NUCLEOTIDE SEQUENCE</scope>
</reference>
<dbReference type="InterPro" id="IPR050629">
    <property type="entry name" value="STE20/SPS1-PAK"/>
</dbReference>
<proteinExistence type="inferred from homology"/>
<evidence type="ECO:0000256" key="3">
    <source>
        <dbReference type="ARBA" id="ARBA00012513"/>
    </source>
</evidence>
<keyword evidence="8 13" id="KW-0547">Nucleotide-binding</keyword>
<evidence type="ECO:0000256" key="14">
    <source>
        <dbReference type="SAM" id="MobiDB-lite"/>
    </source>
</evidence>
<evidence type="ECO:0000259" key="16">
    <source>
        <dbReference type="PROSITE" id="PS50951"/>
    </source>
</evidence>
<evidence type="ECO:0000256" key="6">
    <source>
        <dbReference type="ARBA" id="ARBA00022553"/>
    </source>
</evidence>
<dbReference type="InterPro" id="IPR024205">
    <property type="entry name" value="Mst1_2_SARAH_domain"/>
</dbReference>
<feature type="compositionally biased region" description="Basic and acidic residues" evidence="14">
    <location>
        <begin position="372"/>
        <end position="389"/>
    </location>
</feature>
<dbReference type="Pfam" id="PF11629">
    <property type="entry name" value="Mst1_SARAH"/>
    <property type="match status" value="1"/>
</dbReference>
<keyword evidence="9" id="KW-0418">Kinase</keyword>
<dbReference type="GO" id="GO:0007165">
    <property type="term" value="P:signal transduction"/>
    <property type="evidence" value="ECO:0007669"/>
    <property type="project" value="InterPro"/>
</dbReference>
<comment type="catalytic activity">
    <reaction evidence="12">
        <text>L-seryl-[protein] + ATP = O-phospho-L-seryl-[protein] + ADP + H(+)</text>
        <dbReference type="Rhea" id="RHEA:17989"/>
        <dbReference type="Rhea" id="RHEA-COMP:9863"/>
        <dbReference type="Rhea" id="RHEA-COMP:11604"/>
        <dbReference type="ChEBI" id="CHEBI:15378"/>
        <dbReference type="ChEBI" id="CHEBI:29999"/>
        <dbReference type="ChEBI" id="CHEBI:30616"/>
        <dbReference type="ChEBI" id="CHEBI:83421"/>
        <dbReference type="ChEBI" id="CHEBI:456216"/>
        <dbReference type="EC" id="2.7.11.1"/>
    </reaction>
</comment>
<accession>A0A9P0C9A1</accession>
<dbReference type="GO" id="GO:0005829">
    <property type="term" value="C:cytosol"/>
    <property type="evidence" value="ECO:0007669"/>
    <property type="project" value="UniProtKB-ARBA"/>
</dbReference>
<evidence type="ECO:0000256" key="12">
    <source>
        <dbReference type="ARBA" id="ARBA00048679"/>
    </source>
</evidence>
<dbReference type="FunFam" id="1.10.510.10:FF:000075">
    <property type="entry name" value="Serine/threonine-protein kinase 3"/>
    <property type="match status" value="1"/>
</dbReference>
<dbReference type="EC" id="2.7.11.1" evidence="3"/>
<organism evidence="17 18">
    <name type="scientific">Bemisia tabaci</name>
    <name type="common">Sweetpotato whitefly</name>
    <name type="synonym">Aleurodes tabaci</name>
    <dbReference type="NCBI Taxonomy" id="7038"/>
    <lineage>
        <taxon>Eukaryota</taxon>
        <taxon>Metazoa</taxon>
        <taxon>Ecdysozoa</taxon>
        <taxon>Arthropoda</taxon>
        <taxon>Hexapoda</taxon>
        <taxon>Insecta</taxon>
        <taxon>Pterygota</taxon>
        <taxon>Neoptera</taxon>
        <taxon>Paraneoptera</taxon>
        <taxon>Hemiptera</taxon>
        <taxon>Sternorrhyncha</taxon>
        <taxon>Aleyrodoidea</taxon>
        <taxon>Aleyrodidae</taxon>
        <taxon>Aleyrodinae</taxon>
        <taxon>Bemisia</taxon>
    </lineage>
</organism>
<dbReference type="GO" id="GO:0010508">
    <property type="term" value="P:positive regulation of autophagy"/>
    <property type="evidence" value="ECO:0007669"/>
    <property type="project" value="UniProtKB-ARBA"/>
</dbReference>
<dbReference type="CDD" id="cd06612">
    <property type="entry name" value="STKc_MST1_2"/>
    <property type="match status" value="1"/>
</dbReference>
<keyword evidence="4" id="KW-0963">Cytoplasm</keyword>
<dbReference type="Gene3D" id="1.10.510.10">
    <property type="entry name" value="Transferase(Phosphotransferase) domain 1"/>
    <property type="match status" value="1"/>
</dbReference>
<dbReference type="SMART" id="SM00220">
    <property type="entry name" value="S_TKc"/>
    <property type="match status" value="1"/>
</dbReference>
<dbReference type="InterPro" id="IPR000719">
    <property type="entry name" value="Prot_kinase_dom"/>
</dbReference>
<name>A0A9P0C9A1_BEMTA</name>
<protein>
    <recommendedName>
        <fullName evidence="3">non-specific serine/threonine protein kinase</fullName>
        <ecNumber evidence="3">2.7.11.1</ecNumber>
    </recommendedName>
</protein>
<dbReference type="GO" id="GO:0030707">
    <property type="term" value="P:follicle cell of egg chamber development"/>
    <property type="evidence" value="ECO:0007669"/>
    <property type="project" value="UniProtKB-ARBA"/>
</dbReference>
<dbReference type="PROSITE" id="PS50951">
    <property type="entry name" value="SARAH"/>
    <property type="match status" value="1"/>
</dbReference>
<comment type="subcellular location">
    <subcellularLocation>
        <location evidence="1">Cytoplasm</location>
    </subcellularLocation>
</comment>
<dbReference type="GO" id="GO:0005524">
    <property type="term" value="F:ATP binding"/>
    <property type="evidence" value="ECO:0007669"/>
    <property type="project" value="UniProtKB-UniRule"/>
</dbReference>
<dbReference type="EMBL" id="OU963864">
    <property type="protein sequence ID" value="CAH0768656.1"/>
    <property type="molecule type" value="Genomic_DNA"/>
</dbReference>
<keyword evidence="10 13" id="KW-0067">ATP-binding</keyword>
<feature type="region of interest" description="Disordered" evidence="14">
    <location>
        <begin position="368"/>
        <end position="389"/>
    </location>
</feature>
<keyword evidence="7" id="KW-0808">Transferase</keyword>
<dbReference type="GO" id="GO:0004674">
    <property type="term" value="F:protein serine/threonine kinase activity"/>
    <property type="evidence" value="ECO:0007669"/>
    <property type="project" value="UniProtKB-KW"/>
</dbReference>